<comment type="caution">
    <text evidence="3">The sequence shown here is derived from an EMBL/GenBank/DDBJ whole genome shotgun (WGS) entry which is preliminary data.</text>
</comment>
<gene>
    <name evidence="3" type="primary">Trim71</name>
    <name evidence="3" type="ORF">SNAT2548_LOCUS7132</name>
</gene>
<keyword evidence="1" id="KW-0067">ATP-binding</keyword>
<evidence type="ECO:0000313" key="3">
    <source>
        <dbReference type="EMBL" id="CAE7211678.1"/>
    </source>
</evidence>
<dbReference type="SUPFAM" id="SSF56059">
    <property type="entry name" value="Glutathione synthetase ATP-binding domain-like"/>
    <property type="match status" value="1"/>
</dbReference>
<evidence type="ECO:0000259" key="2">
    <source>
        <dbReference type="PROSITE" id="PS50975"/>
    </source>
</evidence>
<keyword evidence="4" id="KW-1185">Reference proteome</keyword>
<dbReference type="EMBL" id="CAJNDS010000491">
    <property type="protein sequence ID" value="CAE7211678.1"/>
    <property type="molecule type" value="Genomic_DNA"/>
</dbReference>
<dbReference type="Gene3D" id="3.30.470.20">
    <property type="entry name" value="ATP-grasp fold, B domain"/>
    <property type="match status" value="1"/>
</dbReference>
<dbReference type="Proteomes" id="UP000604046">
    <property type="component" value="Unassembled WGS sequence"/>
</dbReference>
<feature type="domain" description="ATP-grasp" evidence="2">
    <location>
        <begin position="371"/>
        <end position="580"/>
    </location>
</feature>
<name>A0A812JW90_9DINO</name>
<dbReference type="AlphaFoldDB" id="A0A812JW90"/>
<organism evidence="3 4">
    <name type="scientific">Symbiodinium natans</name>
    <dbReference type="NCBI Taxonomy" id="878477"/>
    <lineage>
        <taxon>Eukaryota</taxon>
        <taxon>Sar</taxon>
        <taxon>Alveolata</taxon>
        <taxon>Dinophyceae</taxon>
        <taxon>Suessiales</taxon>
        <taxon>Symbiodiniaceae</taxon>
        <taxon>Symbiodinium</taxon>
    </lineage>
</organism>
<sequence>MSRSGWMRGRAPLLSVTMAAMVHPYLRSLAPHRLRVFSSRGRPLHLDAKRKPPMPASSASYHVAASWLGWELEEMVQDPIFPGFYYLDVEPQHGADCYRYADEQLEYGSEFQIVQDADWSLVIHPLQEQADISCDPAGPDSRGHGLNWFVSNDGLPAFRIELLAGANMQVAVRYEYETYVLSGCETDETGRDKVVQARFEAMEEAACQGRWQDVLFSLTSLQKWGPRPSAKTLGLGIKACTSSQSTDVWQQAMLLLDQMWAAEQPGASPSRQDYASLVQLCRCAGLEKAAVQLESEVAHWGSDEVQFQIVPGFIWNRQVRMLGGIVQNSMSWTLGTPIPAASQPAWILPCTDRAAIEIAQQQQKWEEAGWRVLACEPGLVETLDDKAKLFEYAQRLGICSYMPQRYTSVEGAAYPCMLKPASGQYGEGARIVNGSEDVRCVVGVDCVSIGADWVLQELIPGEYEFSTSLLVWHGQILDSVTMKYQYDGMEYIWPHVREISKELCEVPAKHLQIMAKFLTGYSGICNFNYKRRPDGRLLDNQVLARPCIFEVNPRIGADLAGDVPKPRARAFFDQLAQIGFKKESSQTCVSEVGAICGRLTFVGPTRLCGSIAVL</sequence>
<dbReference type="PROSITE" id="PS50975">
    <property type="entry name" value="ATP_GRASP"/>
    <property type="match status" value="1"/>
</dbReference>
<keyword evidence="1" id="KW-0547">Nucleotide-binding</keyword>
<dbReference type="InterPro" id="IPR011761">
    <property type="entry name" value="ATP-grasp"/>
</dbReference>
<protein>
    <submittedName>
        <fullName evidence="3">Trim71 protein</fullName>
    </submittedName>
</protein>
<reference evidence="3" key="1">
    <citation type="submission" date="2021-02" db="EMBL/GenBank/DDBJ databases">
        <authorList>
            <person name="Dougan E. K."/>
            <person name="Rhodes N."/>
            <person name="Thang M."/>
            <person name="Chan C."/>
        </authorList>
    </citation>
    <scope>NUCLEOTIDE SEQUENCE</scope>
</reference>
<accession>A0A812JW90</accession>
<dbReference type="OrthoDB" id="432907at2759"/>
<dbReference type="GO" id="GO:0046872">
    <property type="term" value="F:metal ion binding"/>
    <property type="evidence" value="ECO:0007669"/>
    <property type="project" value="InterPro"/>
</dbReference>
<evidence type="ECO:0000313" key="4">
    <source>
        <dbReference type="Proteomes" id="UP000604046"/>
    </source>
</evidence>
<dbReference type="GO" id="GO:0005524">
    <property type="term" value="F:ATP binding"/>
    <property type="evidence" value="ECO:0007669"/>
    <property type="project" value="UniProtKB-UniRule"/>
</dbReference>
<evidence type="ECO:0000256" key="1">
    <source>
        <dbReference type="PROSITE-ProRule" id="PRU00409"/>
    </source>
</evidence>
<proteinExistence type="predicted"/>